<organism evidence="1">
    <name type="scientific">bioreactor metagenome</name>
    <dbReference type="NCBI Taxonomy" id="1076179"/>
    <lineage>
        <taxon>unclassified sequences</taxon>
        <taxon>metagenomes</taxon>
        <taxon>ecological metagenomes</taxon>
    </lineage>
</organism>
<accession>A0A645G443</accession>
<evidence type="ECO:0000313" key="1">
    <source>
        <dbReference type="EMBL" id="MPN21628.1"/>
    </source>
</evidence>
<dbReference type="AlphaFoldDB" id="A0A645G443"/>
<name>A0A645G443_9ZZZZ</name>
<protein>
    <submittedName>
        <fullName evidence="1">Uncharacterized protein</fullName>
    </submittedName>
</protein>
<comment type="caution">
    <text evidence="1">The sequence shown here is derived from an EMBL/GenBank/DDBJ whole genome shotgun (WGS) entry which is preliminary data.</text>
</comment>
<dbReference type="EMBL" id="VSSQ01069641">
    <property type="protein sequence ID" value="MPN21628.1"/>
    <property type="molecule type" value="Genomic_DNA"/>
</dbReference>
<sequence>MIRTIRVVLGFQADSGMFRIHKPWRPADRAPRKIRTINLNARFSRPHFHYPTGFGVGKPRTKTKRAWSLPIENETMIVTAVKLRCFDLAYALANLPRLCEIQGCSRDRIDLARRD</sequence>
<gene>
    <name evidence="1" type="ORF">SDC9_169008</name>
</gene>
<proteinExistence type="predicted"/>
<reference evidence="1" key="1">
    <citation type="submission" date="2019-08" db="EMBL/GenBank/DDBJ databases">
        <authorList>
            <person name="Kucharzyk K."/>
            <person name="Murdoch R.W."/>
            <person name="Higgins S."/>
            <person name="Loffler F."/>
        </authorList>
    </citation>
    <scope>NUCLEOTIDE SEQUENCE</scope>
</reference>